<dbReference type="InterPro" id="IPR040198">
    <property type="entry name" value="Fido_containing"/>
</dbReference>
<organism evidence="3 4">
    <name type="scientific">Oceanobacillus indicireducens</name>
    <dbReference type="NCBI Taxonomy" id="1004261"/>
    <lineage>
        <taxon>Bacteria</taxon>
        <taxon>Bacillati</taxon>
        <taxon>Bacillota</taxon>
        <taxon>Bacilli</taxon>
        <taxon>Bacillales</taxon>
        <taxon>Bacillaceae</taxon>
        <taxon>Oceanobacillus</taxon>
    </lineage>
</organism>
<dbReference type="Proteomes" id="UP000624041">
    <property type="component" value="Unassembled WGS sequence"/>
</dbReference>
<name>A0A917XZW0_9BACI</name>
<protein>
    <recommendedName>
        <fullName evidence="2">Fido domain-containing protein</fullName>
    </recommendedName>
</protein>
<dbReference type="AlphaFoldDB" id="A0A917XZW0"/>
<dbReference type="Gene3D" id="1.10.3290.10">
    <property type="entry name" value="Fido-like domain"/>
    <property type="match status" value="1"/>
</dbReference>
<dbReference type="InterPro" id="IPR003812">
    <property type="entry name" value="Fido"/>
</dbReference>
<reference evidence="3" key="2">
    <citation type="submission" date="2020-09" db="EMBL/GenBank/DDBJ databases">
        <authorList>
            <person name="Sun Q."/>
            <person name="Ohkuma M."/>
        </authorList>
    </citation>
    <scope>NUCLEOTIDE SEQUENCE</scope>
    <source>
        <strain evidence="3">JCM 17251</strain>
    </source>
</reference>
<evidence type="ECO:0000313" key="3">
    <source>
        <dbReference type="EMBL" id="GGN60841.1"/>
    </source>
</evidence>
<dbReference type="SUPFAM" id="SSF140931">
    <property type="entry name" value="Fic-like"/>
    <property type="match status" value="1"/>
</dbReference>
<dbReference type="InterPro" id="IPR036597">
    <property type="entry name" value="Fido-like_dom_sf"/>
</dbReference>
<gene>
    <name evidence="3" type="ORF">GCM10007971_25310</name>
</gene>
<comment type="caution">
    <text evidence="3">The sequence shown here is derived from an EMBL/GenBank/DDBJ whole genome shotgun (WGS) entry which is preliminary data.</text>
</comment>
<evidence type="ECO:0000313" key="4">
    <source>
        <dbReference type="Proteomes" id="UP000624041"/>
    </source>
</evidence>
<feature type="site" description="Important for autoinhibition of adenylyltransferase activity" evidence="1">
    <location>
        <position position="35"/>
    </location>
</feature>
<accession>A0A917XZW0</accession>
<proteinExistence type="predicted"/>
<dbReference type="PROSITE" id="PS51459">
    <property type="entry name" value="FIDO"/>
    <property type="match status" value="1"/>
</dbReference>
<dbReference type="EMBL" id="BMOS01000018">
    <property type="protein sequence ID" value="GGN60841.1"/>
    <property type="molecule type" value="Genomic_DNA"/>
</dbReference>
<dbReference type="Pfam" id="PF02661">
    <property type="entry name" value="Fic"/>
    <property type="match status" value="1"/>
</dbReference>
<evidence type="ECO:0000259" key="2">
    <source>
        <dbReference type="PROSITE" id="PS51459"/>
    </source>
</evidence>
<sequence length="222" mass="25879">MSMQMKDKYNLSKRENIFLAKKTLIANIYYTAKIEGVNITFSQTKTILEGVSVSDLDMDDVQKVLNLRNAWKYTMDKMEKPFNLHFAKRINEFVAYNESIEWGVLRNGNVGISGVDYQPKIPVESEVISEMNEILSIPRVTERALTYMLWAMRNQLFWDGNKRTSIISANKILIENGRGIVSVEEKNLAEFNERLSKFYETNDYNHIIHFLYDKCIFGIDYA</sequence>
<feature type="domain" description="Fido" evidence="2">
    <location>
        <begin position="82"/>
        <end position="213"/>
    </location>
</feature>
<evidence type="ECO:0000256" key="1">
    <source>
        <dbReference type="PIRSR" id="PIRSR640198-3"/>
    </source>
</evidence>
<reference evidence="3" key="1">
    <citation type="journal article" date="2014" name="Int. J. Syst. Evol. Microbiol.">
        <title>Complete genome sequence of Corynebacterium casei LMG S-19264T (=DSM 44701T), isolated from a smear-ripened cheese.</title>
        <authorList>
            <consortium name="US DOE Joint Genome Institute (JGI-PGF)"/>
            <person name="Walter F."/>
            <person name="Albersmeier A."/>
            <person name="Kalinowski J."/>
            <person name="Ruckert C."/>
        </authorList>
    </citation>
    <scope>NUCLEOTIDE SEQUENCE</scope>
    <source>
        <strain evidence="3">JCM 17251</strain>
    </source>
</reference>
<dbReference type="PANTHER" id="PTHR13504:SF38">
    <property type="entry name" value="FIDO DOMAIN-CONTAINING PROTEIN"/>
    <property type="match status" value="1"/>
</dbReference>
<dbReference type="PANTHER" id="PTHR13504">
    <property type="entry name" value="FIDO DOMAIN-CONTAINING PROTEIN DDB_G0283145"/>
    <property type="match status" value="1"/>
</dbReference>
<keyword evidence="4" id="KW-1185">Reference proteome</keyword>